<organism evidence="5 6">
    <name type="scientific">Mycolicibacterium fluoranthenivorans</name>
    <dbReference type="NCBI Taxonomy" id="258505"/>
    <lineage>
        <taxon>Bacteria</taxon>
        <taxon>Bacillati</taxon>
        <taxon>Actinomycetota</taxon>
        <taxon>Actinomycetes</taxon>
        <taxon>Mycobacteriales</taxon>
        <taxon>Mycobacteriaceae</taxon>
        <taxon>Mycolicibacterium</taxon>
    </lineage>
</organism>
<evidence type="ECO:0000256" key="2">
    <source>
        <dbReference type="ARBA" id="ARBA00023002"/>
    </source>
</evidence>
<comment type="similarity">
    <text evidence="1">Belongs to the non-flavoprotein flavin reductase family.</text>
</comment>
<dbReference type="RefSeq" id="WP_090357476.1">
    <property type="nucleotide sequence ID" value="NZ_CP059894.1"/>
</dbReference>
<reference evidence="5" key="1">
    <citation type="submission" date="2016-10" db="EMBL/GenBank/DDBJ databases">
        <authorList>
            <person name="de Groot N.N."/>
        </authorList>
    </citation>
    <scope>NUCLEOTIDE SEQUENCE [LARGE SCALE GENOMIC DNA]</scope>
    <source>
        <strain evidence="5">UNC267MFSha1.1M11</strain>
    </source>
</reference>
<keyword evidence="2" id="KW-0560">Oxidoreductase</keyword>
<dbReference type="GO" id="GO:0010181">
    <property type="term" value="F:FMN binding"/>
    <property type="evidence" value="ECO:0007669"/>
    <property type="project" value="InterPro"/>
</dbReference>
<evidence type="ECO:0000256" key="1">
    <source>
        <dbReference type="ARBA" id="ARBA00008898"/>
    </source>
</evidence>
<name>A0A1G4W9P3_9MYCO</name>
<accession>A0A1G4W9P3</accession>
<evidence type="ECO:0000259" key="3">
    <source>
        <dbReference type="SMART" id="SM00903"/>
    </source>
</evidence>
<dbReference type="SUPFAM" id="SSF50475">
    <property type="entry name" value="FMN-binding split barrel"/>
    <property type="match status" value="1"/>
</dbReference>
<gene>
    <name evidence="4" type="ORF">HZU40_20335</name>
    <name evidence="5" type="ORF">SAMN02799620_02615</name>
</gene>
<dbReference type="InterPro" id="IPR050268">
    <property type="entry name" value="NADH-dep_flavin_reductase"/>
</dbReference>
<dbReference type="InterPro" id="IPR002563">
    <property type="entry name" value="Flavin_Rdtase-like_dom"/>
</dbReference>
<evidence type="ECO:0000313" key="6">
    <source>
        <dbReference type="Proteomes" id="UP000199707"/>
    </source>
</evidence>
<dbReference type="Proteomes" id="UP000199707">
    <property type="component" value="Unassembled WGS sequence"/>
</dbReference>
<dbReference type="EMBL" id="FMUB01000005">
    <property type="protein sequence ID" value="SCX19064.1"/>
    <property type="molecule type" value="Genomic_DNA"/>
</dbReference>
<evidence type="ECO:0000313" key="5">
    <source>
        <dbReference type="EMBL" id="SCX19064.1"/>
    </source>
</evidence>
<dbReference type="Gene3D" id="2.30.110.10">
    <property type="entry name" value="Electron Transport, Fmn-binding Protein, Chain A"/>
    <property type="match status" value="1"/>
</dbReference>
<dbReference type="STRING" id="1502745.SAMN02799620_02615"/>
<feature type="domain" description="Flavin reductase like" evidence="3">
    <location>
        <begin position="23"/>
        <end position="166"/>
    </location>
</feature>
<reference evidence="6" key="2">
    <citation type="submission" date="2016-10" db="EMBL/GenBank/DDBJ databases">
        <authorList>
            <person name="Varghese N."/>
            <person name="Submissions S."/>
        </authorList>
    </citation>
    <scope>NUCLEOTIDE SEQUENCE [LARGE SCALE GENOMIC DNA]</scope>
    <source>
        <strain evidence="6">UNC267MFSha1.1M11</strain>
    </source>
</reference>
<dbReference type="SMART" id="SM00903">
    <property type="entry name" value="Flavin_Reduct"/>
    <property type="match status" value="1"/>
</dbReference>
<dbReference type="Proteomes" id="UP000515498">
    <property type="component" value="Chromosome"/>
</dbReference>
<dbReference type="PANTHER" id="PTHR30466">
    <property type="entry name" value="FLAVIN REDUCTASE"/>
    <property type="match status" value="1"/>
</dbReference>
<reference evidence="4 7" key="3">
    <citation type="submission" date="2020-07" db="EMBL/GenBank/DDBJ databases">
        <title>Draft genome sequence of four isobutane-metabolizing strains capable of cometabolically degrading diverse ether contaminants.</title>
        <authorList>
            <person name="Chen W."/>
            <person name="Faulkner N."/>
            <person name="Smith C."/>
            <person name="Hyman M."/>
        </authorList>
    </citation>
    <scope>NUCLEOTIDE SEQUENCE [LARGE SCALE GENOMIC DNA]</scope>
    <source>
        <strain evidence="4 7">2A</strain>
    </source>
</reference>
<proteinExistence type="inferred from homology"/>
<evidence type="ECO:0000313" key="7">
    <source>
        <dbReference type="Proteomes" id="UP000515498"/>
    </source>
</evidence>
<protein>
    <submittedName>
        <fullName evidence="4">Flavin reductase family protein</fullName>
    </submittedName>
    <submittedName>
        <fullName evidence="5">NADH-FMN oxidoreductase RutF, flavin reductase (DIM6/NTAB) family</fullName>
    </submittedName>
</protein>
<dbReference type="PANTHER" id="PTHR30466:SF11">
    <property type="entry name" value="FLAVIN-DEPENDENT MONOOXYGENASE, REDUCTASE SUBUNIT HSAB"/>
    <property type="match status" value="1"/>
</dbReference>
<dbReference type="EMBL" id="CP059894">
    <property type="protein sequence ID" value="QNJ90603.1"/>
    <property type="molecule type" value="Genomic_DNA"/>
</dbReference>
<sequence>MNTFTAIGSGAAAHDMSRLRRLYGRYPTGVAAICAVRDGQPVGIVATSFTPVSMEPALVSICVQHTSTTWPQLSREDHVGISVLAEGHGQLSRQLAAKNADRFAGLTWFANPSSAVFLADAAAWLDCRISTSITAGDHDVVLMEVISAADDETVSPLIFHDSRFRTMVTDDKPQ</sequence>
<evidence type="ECO:0000313" key="4">
    <source>
        <dbReference type="EMBL" id="QNJ90603.1"/>
    </source>
</evidence>
<dbReference type="InterPro" id="IPR012349">
    <property type="entry name" value="Split_barrel_FMN-bd"/>
</dbReference>
<dbReference type="GO" id="GO:0042602">
    <property type="term" value="F:riboflavin reductase (NADPH) activity"/>
    <property type="evidence" value="ECO:0007669"/>
    <property type="project" value="TreeGrafter"/>
</dbReference>
<dbReference type="AlphaFoldDB" id="A0A1G4W9P3"/>
<dbReference type="KEGG" id="mflu:HZU40_20335"/>
<dbReference type="Pfam" id="PF01613">
    <property type="entry name" value="Flavin_Reduct"/>
    <property type="match status" value="1"/>
</dbReference>